<dbReference type="PANTHER" id="PTHR10963:SF24">
    <property type="entry name" value="GLYCOSIDASE C21B10.07-RELATED"/>
    <property type="match status" value="1"/>
</dbReference>
<feature type="compositionally biased region" description="Polar residues" evidence="1">
    <location>
        <begin position="393"/>
        <end position="403"/>
    </location>
</feature>
<dbReference type="InterPro" id="IPR050546">
    <property type="entry name" value="Glycosyl_Hydrlase_16"/>
</dbReference>
<dbReference type="SMART" id="SM00321">
    <property type="entry name" value="WSC"/>
    <property type="match status" value="1"/>
</dbReference>
<dbReference type="GO" id="GO:0004553">
    <property type="term" value="F:hydrolase activity, hydrolyzing O-glycosyl compounds"/>
    <property type="evidence" value="ECO:0007669"/>
    <property type="project" value="InterPro"/>
</dbReference>
<keyword evidence="5" id="KW-1185">Reference proteome</keyword>
<sequence length="758" mass="77289">MSYGLAVSYAGQALIDGFNFVTIPDPNDGFVAYQNLPSAQAYGYVSINPNTSAVTLSVDSTNPYDPDGSLGGRPSIRIESKQVVNQGSIVIGDFAHMPGSMCGTWPAFWMYGPDWPSGGEIDMIEGANMAYRNLISAHTGETCTLPNSGLYTGGQQFTNCTYDEDIGLVEGCNYIPPASDSSTYGDNFNAVGGGVYATEWTSQSIKIWHFPRNNIPQNIVEKKPDPSTWGAPQALFGDSSDPDSCDVGVSFHNMSIVLDIDFCGSYASGSQWGSSSCYYYASSCEIWVGNSPSQFKNTYWEVNYIDVYSQGLVSPSSTPDLSATSGGPGLPSSALVPTPIATPPGPSASSGSGPVDTEVPPPPSGPGSGSKGGSGPTPMPSGSGSSVAPPGNTLPSNSTSGGISPTTPVPSSHSPTDSLVPVRNPATIGSFALLGCFASSTRFSAFTLSGDNGLMTPDVCIALCPSKVYAGVHERTCYCADALDVGTSALPDRSRCNIPCPGNPAQFCGGNNPLAVGKRDAPISFLLTVYVNLAGPPAANPPPAPGLGGVPGLTQTITTTIKYTTVCPTNPALLVTQEYCTTLKDCARCVKPSIPMTAVTQTCNKCGKNGGSSVTLTVPCVVAFGWANANGGDIGWQQPSPKPGDVGPLTPGGGPGQLPMPKPSVTGAPPVAPVAPVAPVGSPGAPGAPSGGQAPGPHPGAKVGNATVPAPTQVVVPTGAGGFKPVQAGAKRSGRTSAGVVYGTVLVGLLFWRFLHPG</sequence>
<evidence type="ECO:0000313" key="4">
    <source>
        <dbReference type="EMBL" id="POS74687.1"/>
    </source>
</evidence>
<dbReference type="InterPro" id="IPR002889">
    <property type="entry name" value="WSC_carb-bd"/>
</dbReference>
<dbReference type="SUPFAM" id="SSF49899">
    <property type="entry name" value="Concanavalin A-like lectins/glucanases"/>
    <property type="match status" value="1"/>
</dbReference>
<dbReference type="EMBL" id="MAVT02000592">
    <property type="protein sequence ID" value="POS74687.1"/>
    <property type="molecule type" value="Genomic_DNA"/>
</dbReference>
<dbReference type="Proteomes" id="UP000094444">
    <property type="component" value="Unassembled WGS sequence"/>
</dbReference>
<evidence type="ECO:0000259" key="3">
    <source>
        <dbReference type="PROSITE" id="PS51762"/>
    </source>
</evidence>
<gene>
    <name evidence="4" type="ORF">DHEL01_v206923</name>
</gene>
<dbReference type="STRING" id="158607.A0A2P5HWR1"/>
<feature type="compositionally biased region" description="Low complexity" evidence="1">
    <location>
        <begin position="657"/>
        <end position="688"/>
    </location>
</feature>
<feature type="compositionally biased region" description="Polar residues" evidence="1">
    <location>
        <begin position="315"/>
        <end position="325"/>
    </location>
</feature>
<dbReference type="AlphaFoldDB" id="A0A2P5HWR1"/>
<dbReference type="PROSITE" id="PS51762">
    <property type="entry name" value="GH16_2"/>
    <property type="match status" value="1"/>
</dbReference>
<dbReference type="Pfam" id="PF01822">
    <property type="entry name" value="WSC"/>
    <property type="match status" value="1"/>
</dbReference>
<evidence type="ECO:0000313" key="5">
    <source>
        <dbReference type="Proteomes" id="UP000094444"/>
    </source>
</evidence>
<feature type="compositionally biased region" description="Low complexity" evidence="1">
    <location>
        <begin position="380"/>
        <end position="391"/>
    </location>
</feature>
<dbReference type="PROSITE" id="PS51212">
    <property type="entry name" value="WSC"/>
    <property type="match status" value="1"/>
</dbReference>
<comment type="caution">
    <text evidence="4">The sequence shown here is derived from an EMBL/GenBank/DDBJ whole genome shotgun (WGS) entry which is preliminary data.</text>
</comment>
<feature type="domain" description="WSC" evidence="2">
    <location>
        <begin position="430"/>
        <end position="520"/>
    </location>
</feature>
<proteinExistence type="predicted"/>
<name>A0A2P5HWR1_DIAHE</name>
<feature type="region of interest" description="Disordered" evidence="1">
    <location>
        <begin position="633"/>
        <end position="707"/>
    </location>
</feature>
<dbReference type="Pfam" id="PF26113">
    <property type="entry name" value="GH16_XgeA"/>
    <property type="match status" value="1"/>
</dbReference>
<feature type="region of interest" description="Disordered" evidence="1">
    <location>
        <begin position="315"/>
        <end position="421"/>
    </location>
</feature>
<reference evidence="4" key="1">
    <citation type="submission" date="2017-09" db="EMBL/GenBank/DDBJ databases">
        <title>Polyketide synthases of a Diaporthe helianthi virulent isolate.</title>
        <authorList>
            <person name="Baroncelli R."/>
        </authorList>
    </citation>
    <scope>NUCLEOTIDE SEQUENCE [LARGE SCALE GENOMIC DNA]</scope>
    <source>
        <strain evidence="4">7/96</strain>
    </source>
</reference>
<feature type="compositionally biased region" description="Gly residues" evidence="1">
    <location>
        <begin position="366"/>
        <end position="375"/>
    </location>
</feature>
<dbReference type="PANTHER" id="PTHR10963">
    <property type="entry name" value="GLYCOSYL HYDROLASE-RELATED"/>
    <property type="match status" value="1"/>
</dbReference>
<dbReference type="CDD" id="cd02181">
    <property type="entry name" value="GH16_fungal_Lam16A_glucanase"/>
    <property type="match status" value="1"/>
</dbReference>
<evidence type="ECO:0000259" key="2">
    <source>
        <dbReference type="PROSITE" id="PS51212"/>
    </source>
</evidence>
<protein>
    <submittedName>
        <fullName evidence="4">Mixed-linked glucanase</fullName>
    </submittedName>
</protein>
<dbReference type="InterPro" id="IPR013320">
    <property type="entry name" value="ConA-like_dom_sf"/>
</dbReference>
<evidence type="ECO:0000256" key="1">
    <source>
        <dbReference type="SAM" id="MobiDB-lite"/>
    </source>
</evidence>
<dbReference type="GO" id="GO:0009251">
    <property type="term" value="P:glucan catabolic process"/>
    <property type="evidence" value="ECO:0007669"/>
    <property type="project" value="TreeGrafter"/>
</dbReference>
<feature type="domain" description="GH16" evidence="3">
    <location>
        <begin position="16"/>
        <end position="260"/>
    </location>
</feature>
<dbReference type="Gene3D" id="2.60.120.200">
    <property type="match status" value="1"/>
</dbReference>
<accession>A0A2P5HWR1</accession>
<dbReference type="InParanoid" id="A0A2P5HWR1"/>
<organism evidence="4 5">
    <name type="scientific">Diaporthe helianthi</name>
    <dbReference type="NCBI Taxonomy" id="158607"/>
    <lineage>
        <taxon>Eukaryota</taxon>
        <taxon>Fungi</taxon>
        <taxon>Dikarya</taxon>
        <taxon>Ascomycota</taxon>
        <taxon>Pezizomycotina</taxon>
        <taxon>Sordariomycetes</taxon>
        <taxon>Sordariomycetidae</taxon>
        <taxon>Diaporthales</taxon>
        <taxon>Diaporthaceae</taxon>
        <taxon>Diaporthe</taxon>
    </lineage>
</organism>
<dbReference type="OrthoDB" id="192832at2759"/>
<dbReference type="InterPro" id="IPR000757">
    <property type="entry name" value="Beta-glucanase-like"/>
</dbReference>
<feature type="compositionally biased region" description="Low complexity" evidence="1">
    <location>
        <begin position="404"/>
        <end position="416"/>
    </location>
</feature>